<keyword evidence="2 3" id="KW-0690">Ribosome biogenesis</keyword>
<dbReference type="Pfam" id="PF02576">
    <property type="entry name" value="RimP_N"/>
    <property type="match status" value="1"/>
</dbReference>
<dbReference type="InterPro" id="IPR035956">
    <property type="entry name" value="RimP_N_sf"/>
</dbReference>
<dbReference type="NCBIfam" id="NF002531">
    <property type="entry name" value="PRK02001.1"/>
    <property type="match status" value="1"/>
</dbReference>
<protein>
    <recommendedName>
        <fullName evidence="3">Ribosome maturation factor RimP</fullName>
    </recommendedName>
</protein>
<evidence type="ECO:0000256" key="3">
    <source>
        <dbReference type="HAMAP-Rule" id="MF_01077"/>
    </source>
</evidence>
<accession>A0A444MPC5</accession>
<name>A0A444MPC5_9SPHI</name>
<dbReference type="InterPro" id="IPR028989">
    <property type="entry name" value="RimP_N"/>
</dbReference>
<dbReference type="InterPro" id="IPR028998">
    <property type="entry name" value="RimP_C"/>
</dbReference>
<feature type="domain" description="Ribosome maturation factor RimP C-terminal" evidence="5">
    <location>
        <begin position="83"/>
        <end position="153"/>
    </location>
</feature>
<dbReference type="InterPro" id="IPR003728">
    <property type="entry name" value="Ribosome_maturation_RimP"/>
</dbReference>
<dbReference type="GO" id="GO:0005829">
    <property type="term" value="C:cytosol"/>
    <property type="evidence" value="ECO:0007669"/>
    <property type="project" value="TreeGrafter"/>
</dbReference>
<feature type="domain" description="Ribosome maturation factor RimP N-terminal" evidence="4">
    <location>
        <begin position="20"/>
        <end position="80"/>
    </location>
</feature>
<dbReference type="SUPFAM" id="SSF75420">
    <property type="entry name" value="YhbC-like, N-terminal domain"/>
    <property type="match status" value="1"/>
</dbReference>
<dbReference type="EMBL" id="SBIW01000004">
    <property type="protein sequence ID" value="RWY52465.1"/>
    <property type="molecule type" value="Genomic_DNA"/>
</dbReference>
<dbReference type="Gene3D" id="3.30.300.70">
    <property type="entry name" value="RimP-like superfamily, N-terminal"/>
    <property type="match status" value="1"/>
</dbReference>
<dbReference type="GO" id="GO:0000028">
    <property type="term" value="P:ribosomal small subunit assembly"/>
    <property type="evidence" value="ECO:0007669"/>
    <property type="project" value="TreeGrafter"/>
</dbReference>
<comment type="similarity">
    <text evidence="3">Belongs to the RimP family.</text>
</comment>
<gene>
    <name evidence="3 6" type="primary">rimP</name>
    <name evidence="6" type="ORF">EPL05_11205</name>
</gene>
<keyword evidence="7" id="KW-1185">Reference proteome</keyword>
<evidence type="ECO:0000259" key="4">
    <source>
        <dbReference type="Pfam" id="PF02576"/>
    </source>
</evidence>
<dbReference type="HAMAP" id="MF_01077">
    <property type="entry name" value="RimP"/>
    <property type="match status" value="1"/>
</dbReference>
<organism evidence="6 7">
    <name type="scientific">Mucilaginibacter gilvus</name>
    <dbReference type="NCBI Taxonomy" id="2305909"/>
    <lineage>
        <taxon>Bacteria</taxon>
        <taxon>Pseudomonadati</taxon>
        <taxon>Bacteroidota</taxon>
        <taxon>Sphingobacteriia</taxon>
        <taxon>Sphingobacteriales</taxon>
        <taxon>Sphingobacteriaceae</taxon>
        <taxon>Mucilaginibacter</taxon>
    </lineage>
</organism>
<evidence type="ECO:0000313" key="7">
    <source>
        <dbReference type="Proteomes" id="UP000286701"/>
    </source>
</evidence>
<dbReference type="AlphaFoldDB" id="A0A444MPC5"/>
<dbReference type="PANTHER" id="PTHR33867:SF1">
    <property type="entry name" value="RIBOSOME MATURATION FACTOR RIMP"/>
    <property type="match status" value="1"/>
</dbReference>
<comment type="function">
    <text evidence="3">Required for maturation of 30S ribosomal subunits.</text>
</comment>
<comment type="subcellular location">
    <subcellularLocation>
        <location evidence="3">Cytoplasm</location>
    </subcellularLocation>
</comment>
<comment type="caution">
    <text evidence="6">The sequence shown here is derived from an EMBL/GenBank/DDBJ whole genome shotgun (WGS) entry which is preliminary data.</text>
</comment>
<evidence type="ECO:0000256" key="1">
    <source>
        <dbReference type="ARBA" id="ARBA00022490"/>
    </source>
</evidence>
<reference evidence="6 7" key="1">
    <citation type="submission" date="2019-01" db="EMBL/GenBank/DDBJ databases">
        <title>Mucilaginibacter antarcticum sp. nov., isolated from antarctic soil.</title>
        <authorList>
            <person name="Yan Y.-Q."/>
            <person name="Du Z.-J."/>
        </authorList>
    </citation>
    <scope>NUCLEOTIDE SEQUENCE [LARGE SCALE GENOMIC DNA]</scope>
    <source>
        <strain evidence="6 7">F01003</strain>
    </source>
</reference>
<dbReference type="RefSeq" id="WP_128534051.1">
    <property type="nucleotide sequence ID" value="NZ_SBIW01000004.1"/>
</dbReference>
<sequence>MNIEKRVTELVEEKIADIPNLFLVDVKMHSNGKLIVLVDGDNGIGIADCAAISRYVGFHLEEENVIEEAYNLEVSSPGIDTPLTLPRQYAKNIGRALEIKMADGAKREGKLLSVGEGAITIEETIKEKGKKAETVESTIPTDKITETKVLISFK</sequence>
<proteinExistence type="inferred from homology"/>
<dbReference type="PANTHER" id="PTHR33867">
    <property type="entry name" value="RIBOSOME MATURATION FACTOR RIMP"/>
    <property type="match status" value="1"/>
</dbReference>
<keyword evidence="1 3" id="KW-0963">Cytoplasm</keyword>
<evidence type="ECO:0000259" key="5">
    <source>
        <dbReference type="Pfam" id="PF17384"/>
    </source>
</evidence>
<evidence type="ECO:0000313" key="6">
    <source>
        <dbReference type="EMBL" id="RWY52465.1"/>
    </source>
</evidence>
<dbReference type="Proteomes" id="UP000286701">
    <property type="component" value="Unassembled WGS sequence"/>
</dbReference>
<dbReference type="Pfam" id="PF17384">
    <property type="entry name" value="DUF150_C"/>
    <property type="match status" value="1"/>
</dbReference>
<dbReference type="OrthoDB" id="9789702at2"/>
<dbReference type="GO" id="GO:0006412">
    <property type="term" value="P:translation"/>
    <property type="evidence" value="ECO:0007669"/>
    <property type="project" value="TreeGrafter"/>
</dbReference>
<evidence type="ECO:0000256" key="2">
    <source>
        <dbReference type="ARBA" id="ARBA00022517"/>
    </source>
</evidence>